<evidence type="ECO:0008006" key="10">
    <source>
        <dbReference type="Google" id="ProtNLM"/>
    </source>
</evidence>
<dbReference type="PROSITE" id="PS51255">
    <property type="entry name" value="ADPK"/>
    <property type="match status" value="1"/>
</dbReference>
<proteinExistence type="predicted"/>
<dbReference type="Proteomes" id="UP000007879">
    <property type="component" value="Unassembled WGS sequence"/>
</dbReference>
<evidence type="ECO:0000256" key="2">
    <source>
        <dbReference type="ARBA" id="ARBA00022679"/>
    </source>
</evidence>
<dbReference type="EnsemblMetazoa" id="XM_003384385.3">
    <property type="protein sequence ID" value="XP_003384433.1"/>
    <property type="gene ID" value="LOC100635428"/>
</dbReference>
<name>A0A1X7VH47_AMPQE</name>
<evidence type="ECO:0000256" key="1">
    <source>
        <dbReference type="ARBA" id="ARBA00022490"/>
    </source>
</evidence>
<protein>
    <recommendedName>
        <fullName evidence="10">ADP-dependent glucokinase</fullName>
    </recommendedName>
</protein>
<keyword evidence="2" id="KW-0808">Transferase</keyword>
<accession>A0A1X7VH47</accession>
<dbReference type="GO" id="GO:0006006">
    <property type="term" value="P:glucose metabolic process"/>
    <property type="evidence" value="ECO:0007669"/>
    <property type="project" value="TreeGrafter"/>
</dbReference>
<dbReference type="GO" id="GO:0006096">
    <property type="term" value="P:glycolytic process"/>
    <property type="evidence" value="ECO:0007669"/>
    <property type="project" value="UniProtKB-KW"/>
</dbReference>
<dbReference type="OrthoDB" id="5847021at2759"/>
<dbReference type="EnsemblMetazoa" id="Aqu2.1.38787_001">
    <property type="protein sequence ID" value="Aqu2.1.38787_001"/>
    <property type="gene ID" value="Aqu2.1.38787"/>
</dbReference>
<evidence type="ECO:0000313" key="9">
    <source>
        <dbReference type="Proteomes" id="UP000007879"/>
    </source>
</evidence>
<dbReference type="OMA" id="YQICVAP"/>
<evidence type="ECO:0000256" key="3">
    <source>
        <dbReference type="ARBA" id="ARBA00022723"/>
    </source>
</evidence>
<dbReference type="GO" id="GO:0043843">
    <property type="term" value="F:ADP-specific glucokinase activity"/>
    <property type="evidence" value="ECO:0007669"/>
    <property type="project" value="TreeGrafter"/>
</dbReference>
<dbReference type="InterPro" id="IPR029056">
    <property type="entry name" value="Ribokinase-like"/>
</dbReference>
<dbReference type="PANTHER" id="PTHR21208">
    <property type="entry name" value="ADP-DEPENDENT GLUCOKINASE"/>
    <property type="match status" value="1"/>
</dbReference>
<keyword evidence="5" id="KW-0460">Magnesium</keyword>
<dbReference type="InterPro" id="IPR007666">
    <property type="entry name" value="ADP_PFK/GK"/>
</dbReference>
<sequence>MASVSKAVASTVLLILLATLPYMKVSFKGDLQKVLTGLLYQEGRYLVDNGRRVAVGFGSCWDLVTDGVKLLEASGISPPVTPEHYDVVSNGDDLAKIFAYFFESGAAAERFSNDSTFFNALVSTTTHRLNESHWAVGGNAPVISQRLAMEGWEVLLAALMRPKTAKSIHPSIKLSTDTGTNNMKEDVHLIMEFGYESVWGKYKSPRANRFILHNDYSNMMLESLNGFARAVIDFKPDLVIIGGLQMMDNFYYDPKIRTERLRELGKLLESLPRSTKIHFEMASFTDEGFLKELLEYVIPYADSMGMNEQELANLYSLLKAGSIKLVADFNPRVAASLDEGREILSMLETRKRNLSFSSYRQLTRLHIHTLAYQAIFTLKDSGWVHTRTATAKASLMANRHVCSSHEVNLESAKLIMDESFSVSTQPGSTRVLLTEEEPVSCWFEGPMKICVAPNIVCTAVYKTAGAGDNISAAGLSVQL</sequence>
<dbReference type="PANTHER" id="PTHR21208:SF1">
    <property type="entry name" value="ADP-DEPENDENT GLUCOKINASE"/>
    <property type="match status" value="1"/>
</dbReference>
<keyword evidence="6" id="KW-0324">Glycolysis</keyword>
<reference evidence="9" key="1">
    <citation type="journal article" date="2010" name="Nature">
        <title>The Amphimedon queenslandica genome and the evolution of animal complexity.</title>
        <authorList>
            <person name="Srivastava M."/>
            <person name="Simakov O."/>
            <person name="Chapman J."/>
            <person name="Fahey B."/>
            <person name="Gauthier M.E."/>
            <person name="Mitros T."/>
            <person name="Richards G.S."/>
            <person name="Conaco C."/>
            <person name="Dacre M."/>
            <person name="Hellsten U."/>
            <person name="Larroux C."/>
            <person name="Putnam N.H."/>
            <person name="Stanke M."/>
            <person name="Adamska M."/>
            <person name="Darling A."/>
            <person name="Degnan S.M."/>
            <person name="Oakley T.H."/>
            <person name="Plachetzki D.C."/>
            <person name="Zhai Y."/>
            <person name="Adamski M."/>
            <person name="Calcino A."/>
            <person name="Cummins S.F."/>
            <person name="Goodstein D.M."/>
            <person name="Harris C."/>
            <person name="Jackson D.J."/>
            <person name="Leys S.P."/>
            <person name="Shu S."/>
            <person name="Woodcroft B.J."/>
            <person name="Vervoort M."/>
            <person name="Kosik K.S."/>
            <person name="Manning G."/>
            <person name="Degnan B.M."/>
            <person name="Rokhsar D.S."/>
        </authorList>
    </citation>
    <scope>NUCLEOTIDE SEQUENCE [LARGE SCALE GENOMIC DNA]</scope>
</reference>
<organism evidence="8">
    <name type="scientific">Amphimedon queenslandica</name>
    <name type="common">Sponge</name>
    <dbReference type="NCBI Taxonomy" id="400682"/>
    <lineage>
        <taxon>Eukaryota</taxon>
        <taxon>Metazoa</taxon>
        <taxon>Porifera</taxon>
        <taxon>Demospongiae</taxon>
        <taxon>Heteroscleromorpha</taxon>
        <taxon>Haplosclerida</taxon>
        <taxon>Niphatidae</taxon>
        <taxon>Amphimedon</taxon>
    </lineage>
</organism>
<gene>
    <name evidence="8" type="primary">100635428</name>
</gene>
<evidence type="ECO:0000256" key="4">
    <source>
        <dbReference type="ARBA" id="ARBA00022777"/>
    </source>
</evidence>
<keyword evidence="9" id="KW-1185">Reference proteome</keyword>
<dbReference type="InParanoid" id="A0A1X7VH47"/>
<dbReference type="STRING" id="400682.A0A1X7VH47"/>
<dbReference type="Gene3D" id="3.40.1190.20">
    <property type="match status" value="1"/>
</dbReference>
<dbReference type="KEGG" id="aqu:100635428"/>
<dbReference type="AlphaFoldDB" id="A0A1X7VH47"/>
<keyword evidence="7" id="KW-0732">Signal</keyword>
<keyword evidence="3" id="KW-0479">Metal-binding</keyword>
<dbReference type="Pfam" id="PF04587">
    <property type="entry name" value="ADP_PFK_GK"/>
    <property type="match status" value="1"/>
</dbReference>
<dbReference type="GO" id="GO:0046872">
    <property type="term" value="F:metal ion binding"/>
    <property type="evidence" value="ECO:0007669"/>
    <property type="project" value="UniProtKB-KW"/>
</dbReference>
<feature type="signal peptide" evidence="7">
    <location>
        <begin position="1"/>
        <end position="26"/>
    </location>
</feature>
<dbReference type="GO" id="GO:0005783">
    <property type="term" value="C:endoplasmic reticulum"/>
    <property type="evidence" value="ECO:0007669"/>
    <property type="project" value="TreeGrafter"/>
</dbReference>
<evidence type="ECO:0000256" key="6">
    <source>
        <dbReference type="ARBA" id="ARBA00023152"/>
    </source>
</evidence>
<dbReference type="SUPFAM" id="SSF53613">
    <property type="entry name" value="Ribokinase-like"/>
    <property type="match status" value="1"/>
</dbReference>
<evidence type="ECO:0000313" key="8">
    <source>
        <dbReference type="EnsemblMetazoa" id="Aqu2.1.38787_001"/>
    </source>
</evidence>
<reference evidence="8" key="2">
    <citation type="submission" date="2017-05" db="UniProtKB">
        <authorList>
            <consortium name="EnsemblMetazoa"/>
        </authorList>
    </citation>
    <scope>IDENTIFICATION</scope>
</reference>
<feature type="chain" id="PRO_5010861109" description="ADP-dependent glucokinase" evidence="7">
    <location>
        <begin position="27"/>
        <end position="479"/>
    </location>
</feature>
<keyword evidence="1" id="KW-0963">Cytoplasm</keyword>
<keyword evidence="4" id="KW-0418">Kinase</keyword>
<evidence type="ECO:0000256" key="5">
    <source>
        <dbReference type="ARBA" id="ARBA00022842"/>
    </source>
</evidence>
<evidence type="ECO:0000256" key="7">
    <source>
        <dbReference type="SAM" id="SignalP"/>
    </source>
</evidence>
<dbReference type="eggNOG" id="KOG4184">
    <property type="taxonomic scope" value="Eukaryota"/>
</dbReference>